<protein>
    <recommendedName>
        <fullName evidence="3">DUF6697 domain-containing protein</fullName>
    </recommendedName>
</protein>
<dbReference type="AlphaFoldDB" id="A0A1J8QUB8"/>
<sequence length="504" mass="56435">MQDDNIIELSDSESESRPLPQESRETSLLNSELTDLSAALKAKSKLVREQGNELNKLRKENKRFKNERDLQNAEIACLQDELKNILQQLDDHTVKNLKFSLIKLNKSDDGLHGSTVEVTRHQGNVQDTFESNSLASHSPMREDVPAEAGPSQPQNSGSHVAVIKEEPEDTKEIAVVIKSEDIPDLKTLITFVKSEDGKFDIWNLEHLGLGPPVVVEERFRVGFTRAVISDVIGGSHQTTFNNWQGPSKSTKFPYKFHSMALKRSWNPYLPLVAGDHGVAFCTAARFKDGTLISGPVDVFVSKKVNEWIYFGSYEISRCGEITPHQFHLLPPPVVRCWSEGILSTVWGKEWVKETNSRLVDEAEMTGGEARLVQYTKDGLREALEDGRLVIDFTVMKCIGYRTEWFDQFLHRQAHAKAKSSKRKKASSGSKKLSAKRVKGNTKQKVVSSESDDDEDEPESSDVEYNMKARLGSDEPVTRHSARISAKRSVGTDTASSSLTVYSLD</sequence>
<feature type="compositionally biased region" description="Acidic residues" evidence="2">
    <location>
        <begin position="1"/>
        <end position="13"/>
    </location>
</feature>
<feature type="compositionally biased region" description="Basic and acidic residues" evidence="2">
    <location>
        <begin position="464"/>
        <end position="477"/>
    </location>
</feature>
<evidence type="ECO:0000313" key="5">
    <source>
        <dbReference type="Proteomes" id="UP000183567"/>
    </source>
</evidence>
<feature type="compositionally biased region" description="Basic residues" evidence="2">
    <location>
        <begin position="416"/>
        <end position="425"/>
    </location>
</feature>
<proteinExistence type="predicted"/>
<gene>
    <name evidence="4" type="ORF">AZE42_01887</name>
</gene>
<organism evidence="4 5">
    <name type="scientific">Rhizopogon vesiculosus</name>
    <dbReference type="NCBI Taxonomy" id="180088"/>
    <lineage>
        <taxon>Eukaryota</taxon>
        <taxon>Fungi</taxon>
        <taxon>Dikarya</taxon>
        <taxon>Basidiomycota</taxon>
        <taxon>Agaricomycotina</taxon>
        <taxon>Agaricomycetes</taxon>
        <taxon>Agaricomycetidae</taxon>
        <taxon>Boletales</taxon>
        <taxon>Suillineae</taxon>
        <taxon>Rhizopogonaceae</taxon>
        <taxon>Rhizopogon</taxon>
    </lineage>
</organism>
<dbReference type="STRING" id="180088.A0A1J8QUB8"/>
<name>A0A1J8QUB8_9AGAM</name>
<evidence type="ECO:0000313" key="4">
    <source>
        <dbReference type="EMBL" id="OJA13058.1"/>
    </source>
</evidence>
<dbReference type="Proteomes" id="UP000183567">
    <property type="component" value="Unassembled WGS sequence"/>
</dbReference>
<feature type="compositionally biased region" description="Basic residues" evidence="2">
    <location>
        <begin position="432"/>
        <end position="441"/>
    </location>
</feature>
<keyword evidence="5" id="KW-1185">Reference proteome</keyword>
<feature type="domain" description="DUF6697" evidence="3">
    <location>
        <begin position="223"/>
        <end position="409"/>
    </location>
</feature>
<accession>A0A1J8QUB8</accession>
<dbReference type="EMBL" id="LVVM01004376">
    <property type="protein sequence ID" value="OJA13058.1"/>
    <property type="molecule type" value="Genomic_DNA"/>
</dbReference>
<feature type="region of interest" description="Disordered" evidence="2">
    <location>
        <begin position="1"/>
        <end position="30"/>
    </location>
</feature>
<feature type="region of interest" description="Disordered" evidence="2">
    <location>
        <begin position="133"/>
        <end position="159"/>
    </location>
</feature>
<dbReference type="Pfam" id="PF20411">
    <property type="entry name" value="DUF6697"/>
    <property type="match status" value="1"/>
</dbReference>
<dbReference type="OrthoDB" id="3035962at2759"/>
<evidence type="ECO:0000256" key="2">
    <source>
        <dbReference type="SAM" id="MobiDB-lite"/>
    </source>
</evidence>
<dbReference type="InterPro" id="IPR046520">
    <property type="entry name" value="DUF6697"/>
</dbReference>
<evidence type="ECO:0000259" key="3">
    <source>
        <dbReference type="Pfam" id="PF20411"/>
    </source>
</evidence>
<feature type="compositionally biased region" description="Polar residues" evidence="2">
    <location>
        <begin position="490"/>
        <end position="504"/>
    </location>
</feature>
<feature type="region of interest" description="Disordered" evidence="2">
    <location>
        <begin position="416"/>
        <end position="504"/>
    </location>
</feature>
<feature type="compositionally biased region" description="Acidic residues" evidence="2">
    <location>
        <begin position="449"/>
        <end position="461"/>
    </location>
</feature>
<feature type="coiled-coil region" evidence="1">
    <location>
        <begin position="40"/>
        <end position="95"/>
    </location>
</feature>
<comment type="caution">
    <text evidence="4">The sequence shown here is derived from an EMBL/GenBank/DDBJ whole genome shotgun (WGS) entry which is preliminary data.</text>
</comment>
<keyword evidence="1" id="KW-0175">Coiled coil</keyword>
<evidence type="ECO:0000256" key="1">
    <source>
        <dbReference type="SAM" id="Coils"/>
    </source>
</evidence>
<reference evidence="4 5" key="1">
    <citation type="submission" date="2016-03" db="EMBL/GenBank/DDBJ databases">
        <title>Comparative genomics of the ectomycorrhizal sister species Rhizopogon vinicolor and Rhizopogon vesiculosus (Basidiomycota: Boletales) reveals a divergence of the mating type B locus.</title>
        <authorList>
            <person name="Mujic A.B."/>
            <person name="Kuo A."/>
            <person name="Tritt A."/>
            <person name="Lipzen A."/>
            <person name="Chen C."/>
            <person name="Johnson J."/>
            <person name="Sharma A."/>
            <person name="Barry K."/>
            <person name="Grigoriev I.V."/>
            <person name="Spatafora J.W."/>
        </authorList>
    </citation>
    <scope>NUCLEOTIDE SEQUENCE [LARGE SCALE GENOMIC DNA]</scope>
    <source>
        <strain evidence="4 5">AM-OR11-056</strain>
    </source>
</reference>